<organism evidence="3">
    <name type="scientific">freshwater metagenome</name>
    <dbReference type="NCBI Taxonomy" id="449393"/>
    <lineage>
        <taxon>unclassified sequences</taxon>
        <taxon>metagenomes</taxon>
        <taxon>ecological metagenomes</taxon>
    </lineage>
</organism>
<dbReference type="CDD" id="cd04496">
    <property type="entry name" value="SSB_OBF"/>
    <property type="match status" value="1"/>
</dbReference>
<feature type="region of interest" description="Disordered" evidence="2">
    <location>
        <begin position="107"/>
        <end position="203"/>
    </location>
</feature>
<evidence type="ECO:0000256" key="1">
    <source>
        <dbReference type="ARBA" id="ARBA00023125"/>
    </source>
</evidence>
<dbReference type="Gene3D" id="2.40.50.140">
    <property type="entry name" value="Nucleic acid-binding proteins"/>
    <property type="match status" value="1"/>
</dbReference>
<dbReference type="NCBIfam" id="TIGR00621">
    <property type="entry name" value="ssb"/>
    <property type="match status" value="1"/>
</dbReference>
<dbReference type="GO" id="GO:0009295">
    <property type="term" value="C:nucleoid"/>
    <property type="evidence" value="ECO:0007669"/>
    <property type="project" value="TreeGrafter"/>
</dbReference>
<feature type="compositionally biased region" description="Gly residues" evidence="2">
    <location>
        <begin position="157"/>
        <end position="184"/>
    </location>
</feature>
<dbReference type="Pfam" id="PF00436">
    <property type="entry name" value="SSB"/>
    <property type="match status" value="1"/>
</dbReference>
<feature type="compositionally biased region" description="Gly residues" evidence="2">
    <location>
        <begin position="108"/>
        <end position="146"/>
    </location>
</feature>
<dbReference type="PANTHER" id="PTHR10302">
    <property type="entry name" value="SINGLE-STRANDED DNA-BINDING PROTEIN"/>
    <property type="match status" value="1"/>
</dbReference>
<dbReference type="InterPro" id="IPR011344">
    <property type="entry name" value="ssDNA-bd"/>
</dbReference>
<evidence type="ECO:0000256" key="2">
    <source>
        <dbReference type="SAM" id="MobiDB-lite"/>
    </source>
</evidence>
<dbReference type="AlphaFoldDB" id="A0A6J7JKS1"/>
<accession>A0A6J7JKS1</accession>
<dbReference type="SUPFAM" id="SSF50249">
    <property type="entry name" value="Nucleic acid-binding proteins"/>
    <property type="match status" value="1"/>
</dbReference>
<sequence>MPINSVTIVGNLTRDPELRGLPSGGSVCSLRVAVNERRKDASGQWTDAPNFFNVTIFGNSADNAAKFLSKGRQVAVDGRLRWREYQDRDGNKREAIEIVAQDVQFIGGREGGQGGGGQGGGYGGGQSDDWGGGGGGGQGGGGGFSGPGTSYPVDQGDFGGGGGGGGGGQQGGGGGGGWSGGGNDGPRSAPAPTPTPADDDIPF</sequence>
<dbReference type="GO" id="GO:0003697">
    <property type="term" value="F:single-stranded DNA binding"/>
    <property type="evidence" value="ECO:0007669"/>
    <property type="project" value="InterPro"/>
</dbReference>
<dbReference type="InterPro" id="IPR012340">
    <property type="entry name" value="NA-bd_OB-fold"/>
</dbReference>
<dbReference type="GO" id="GO:0006260">
    <property type="term" value="P:DNA replication"/>
    <property type="evidence" value="ECO:0007669"/>
    <property type="project" value="InterPro"/>
</dbReference>
<dbReference type="InterPro" id="IPR000424">
    <property type="entry name" value="Primosome_PriB/ssb"/>
</dbReference>
<gene>
    <name evidence="3" type="ORF">UFOPK3564_03064</name>
</gene>
<protein>
    <submittedName>
        <fullName evidence="3">Unannotated protein</fullName>
    </submittedName>
</protein>
<dbReference type="HAMAP" id="MF_00984">
    <property type="entry name" value="SSB"/>
    <property type="match status" value="1"/>
</dbReference>
<dbReference type="PROSITE" id="PS50935">
    <property type="entry name" value="SSB"/>
    <property type="match status" value="1"/>
</dbReference>
<evidence type="ECO:0000313" key="3">
    <source>
        <dbReference type="EMBL" id="CAB4943084.1"/>
    </source>
</evidence>
<dbReference type="EMBL" id="CAFBMK010000262">
    <property type="protein sequence ID" value="CAB4943084.1"/>
    <property type="molecule type" value="Genomic_DNA"/>
</dbReference>
<keyword evidence="1" id="KW-0238">DNA-binding</keyword>
<proteinExistence type="inferred from homology"/>
<name>A0A6J7JKS1_9ZZZZ</name>
<reference evidence="3" key="1">
    <citation type="submission" date="2020-05" db="EMBL/GenBank/DDBJ databases">
        <authorList>
            <person name="Chiriac C."/>
            <person name="Salcher M."/>
            <person name="Ghai R."/>
            <person name="Kavagutti S V."/>
        </authorList>
    </citation>
    <scope>NUCLEOTIDE SEQUENCE</scope>
</reference>
<dbReference type="PANTHER" id="PTHR10302:SF27">
    <property type="entry name" value="SINGLE-STRANDED DNA-BINDING PROTEIN"/>
    <property type="match status" value="1"/>
</dbReference>